<dbReference type="InterPro" id="IPR016181">
    <property type="entry name" value="Acyl_CoA_acyltransferase"/>
</dbReference>
<proteinExistence type="predicted"/>
<name>A0A5C3PNC9_9APHY</name>
<organism evidence="1 2">
    <name type="scientific">Polyporus arcularius HHB13444</name>
    <dbReference type="NCBI Taxonomy" id="1314778"/>
    <lineage>
        <taxon>Eukaryota</taxon>
        <taxon>Fungi</taxon>
        <taxon>Dikarya</taxon>
        <taxon>Basidiomycota</taxon>
        <taxon>Agaricomycotina</taxon>
        <taxon>Agaricomycetes</taxon>
        <taxon>Polyporales</taxon>
        <taxon>Polyporaceae</taxon>
        <taxon>Polyporus</taxon>
    </lineage>
</organism>
<dbReference type="SUPFAM" id="SSF55729">
    <property type="entry name" value="Acyl-CoA N-acyltransferases (Nat)"/>
    <property type="match status" value="1"/>
</dbReference>
<dbReference type="AlphaFoldDB" id="A0A5C3PNC9"/>
<dbReference type="InterPro" id="IPR052523">
    <property type="entry name" value="Trichothecene_AcTrans"/>
</dbReference>
<dbReference type="PANTHER" id="PTHR42791">
    <property type="entry name" value="GNAT FAMILY ACETYLTRANSFERASE"/>
    <property type="match status" value="1"/>
</dbReference>
<gene>
    <name evidence="1" type="ORF">K466DRAFT_596253</name>
</gene>
<dbReference type="CDD" id="cd04301">
    <property type="entry name" value="NAT_SF"/>
    <property type="match status" value="1"/>
</dbReference>
<dbReference type="PANTHER" id="PTHR42791:SF1">
    <property type="entry name" value="N-ACETYLTRANSFERASE DOMAIN-CONTAINING PROTEIN"/>
    <property type="match status" value="1"/>
</dbReference>
<dbReference type="Proteomes" id="UP000308197">
    <property type="component" value="Unassembled WGS sequence"/>
</dbReference>
<sequence>MSSKRDPGAYVRVARPSDHAASTRVLTRAFAKDPAMNWYGGVTELVEDVEHPTPKAKRSMRNLSWFQEALLKLTVLVGGVVTVVVVPRPDAKDEAGASTIKDKEKPDEEVVAVCLWLPPGKTLDVGPITVFRSGLLKVLRGWGFGGVKRVLFEFSPAVEHSLEKSFKARGLERLDSWHLLTVVVDPDHQKKGYSSMLMEEGFRRTSPKPVHLEATTPASRDIYARYGFEIDEVHHFGVGKVDKNGVKAKGEAATGFPEWIMTKVGSLSGSPDNV</sequence>
<keyword evidence="2" id="KW-1185">Reference proteome</keyword>
<dbReference type="Pfam" id="PF13527">
    <property type="entry name" value="Acetyltransf_9"/>
    <property type="match status" value="1"/>
</dbReference>
<dbReference type="EMBL" id="ML211024">
    <property type="protein sequence ID" value="TFK91264.1"/>
    <property type="molecule type" value="Genomic_DNA"/>
</dbReference>
<evidence type="ECO:0000313" key="1">
    <source>
        <dbReference type="EMBL" id="TFK91264.1"/>
    </source>
</evidence>
<dbReference type="STRING" id="1314778.A0A5C3PNC9"/>
<accession>A0A5C3PNC9</accession>
<protein>
    <recommendedName>
        <fullName evidence="3">N-acetyltransferase domain-containing protein</fullName>
    </recommendedName>
</protein>
<dbReference type="Gene3D" id="3.40.630.30">
    <property type="match status" value="1"/>
</dbReference>
<evidence type="ECO:0008006" key="3">
    <source>
        <dbReference type="Google" id="ProtNLM"/>
    </source>
</evidence>
<evidence type="ECO:0000313" key="2">
    <source>
        <dbReference type="Proteomes" id="UP000308197"/>
    </source>
</evidence>
<dbReference type="InParanoid" id="A0A5C3PNC9"/>
<reference evidence="1 2" key="1">
    <citation type="journal article" date="2019" name="Nat. Ecol. Evol.">
        <title>Megaphylogeny resolves global patterns of mushroom evolution.</title>
        <authorList>
            <person name="Varga T."/>
            <person name="Krizsan K."/>
            <person name="Foldi C."/>
            <person name="Dima B."/>
            <person name="Sanchez-Garcia M."/>
            <person name="Sanchez-Ramirez S."/>
            <person name="Szollosi G.J."/>
            <person name="Szarkandi J.G."/>
            <person name="Papp V."/>
            <person name="Albert L."/>
            <person name="Andreopoulos W."/>
            <person name="Angelini C."/>
            <person name="Antonin V."/>
            <person name="Barry K.W."/>
            <person name="Bougher N.L."/>
            <person name="Buchanan P."/>
            <person name="Buyck B."/>
            <person name="Bense V."/>
            <person name="Catcheside P."/>
            <person name="Chovatia M."/>
            <person name="Cooper J."/>
            <person name="Damon W."/>
            <person name="Desjardin D."/>
            <person name="Finy P."/>
            <person name="Geml J."/>
            <person name="Haridas S."/>
            <person name="Hughes K."/>
            <person name="Justo A."/>
            <person name="Karasinski D."/>
            <person name="Kautmanova I."/>
            <person name="Kiss B."/>
            <person name="Kocsube S."/>
            <person name="Kotiranta H."/>
            <person name="LaButti K.M."/>
            <person name="Lechner B.E."/>
            <person name="Liimatainen K."/>
            <person name="Lipzen A."/>
            <person name="Lukacs Z."/>
            <person name="Mihaltcheva S."/>
            <person name="Morgado L.N."/>
            <person name="Niskanen T."/>
            <person name="Noordeloos M.E."/>
            <person name="Ohm R.A."/>
            <person name="Ortiz-Santana B."/>
            <person name="Ovrebo C."/>
            <person name="Racz N."/>
            <person name="Riley R."/>
            <person name="Savchenko A."/>
            <person name="Shiryaev A."/>
            <person name="Soop K."/>
            <person name="Spirin V."/>
            <person name="Szebenyi C."/>
            <person name="Tomsovsky M."/>
            <person name="Tulloss R.E."/>
            <person name="Uehling J."/>
            <person name="Grigoriev I.V."/>
            <person name="Vagvolgyi C."/>
            <person name="Papp T."/>
            <person name="Martin F.M."/>
            <person name="Miettinen O."/>
            <person name="Hibbett D.S."/>
            <person name="Nagy L.G."/>
        </authorList>
    </citation>
    <scope>NUCLEOTIDE SEQUENCE [LARGE SCALE GENOMIC DNA]</scope>
    <source>
        <strain evidence="1 2">HHB13444</strain>
    </source>
</reference>